<dbReference type="SMART" id="SM00100">
    <property type="entry name" value="cNMP"/>
    <property type="match status" value="1"/>
</dbReference>
<dbReference type="Proteomes" id="UP000326354">
    <property type="component" value="Chromosome"/>
</dbReference>
<name>A0A5S9F4S1_UABAM</name>
<accession>A0A5S9F4S1</accession>
<keyword evidence="2" id="KW-0675">Receptor</keyword>
<dbReference type="InterPro" id="IPR014710">
    <property type="entry name" value="RmlC-like_jellyroll"/>
</dbReference>
<dbReference type="CDD" id="cd00038">
    <property type="entry name" value="CAP_ED"/>
    <property type="match status" value="1"/>
</dbReference>
<evidence type="ECO:0000259" key="1">
    <source>
        <dbReference type="PROSITE" id="PS50042"/>
    </source>
</evidence>
<sequence length="143" mass="16024">MSIPSVLKRIKALRGLSEDDCKAILDNTSLEKVPQGQVLFNEGEEGNALYIIRRGKVRIFKPATPGKQEVEIAVLGEKQFFGEMALIAEQKRSATAITVADSELYVLTPKAFNVLIEKNPDMASRISEEFMRRLNENIRNDIS</sequence>
<evidence type="ECO:0000313" key="3">
    <source>
        <dbReference type="Proteomes" id="UP000326354"/>
    </source>
</evidence>
<dbReference type="RefSeq" id="WP_151970154.1">
    <property type="nucleotide sequence ID" value="NZ_AP019860.1"/>
</dbReference>
<protein>
    <submittedName>
        <fullName evidence="2">Cyclic AMP receptor protein</fullName>
    </submittedName>
</protein>
<feature type="domain" description="Cyclic nucleotide-binding" evidence="1">
    <location>
        <begin position="12"/>
        <end position="133"/>
    </location>
</feature>
<dbReference type="PANTHER" id="PTHR24567:SF74">
    <property type="entry name" value="HTH-TYPE TRANSCRIPTIONAL REGULATOR ARCR"/>
    <property type="match status" value="1"/>
</dbReference>
<dbReference type="PROSITE" id="PS00889">
    <property type="entry name" value="CNMP_BINDING_2"/>
    <property type="match status" value="1"/>
</dbReference>
<dbReference type="SUPFAM" id="SSF51206">
    <property type="entry name" value="cAMP-binding domain-like"/>
    <property type="match status" value="1"/>
</dbReference>
<dbReference type="AlphaFoldDB" id="A0A5S9F4S1"/>
<proteinExistence type="predicted"/>
<dbReference type="Pfam" id="PF00027">
    <property type="entry name" value="cNMP_binding"/>
    <property type="match status" value="1"/>
</dbReference>
<reference evidence="2 3" key="1">
    <citation type="submission" date="2019-08" db="EMBL/GenBank/DDBJ databases">
        <title>Complete genome sequence of Candidatus Uab amorphum.</title>
        <authorList>
            <person name="Shiratori T."/>
            <person name="Suzuki S."/>
            <person name="Kakizawa Y."/>
            <person name="Ishida K."/>
        </authorList>
    </citation>
    <scope>NUCLEOTIDE SEQUENCE [LARGE SCALE GENOMIC DNA]</scope>
    <source>
        <strain evidence="2 3">SRT547</strain>
    </source>
</reference>
<dbReference type="PROSITE" id="PS50042">
    <property type="entry name" value="CNMP_BINDING_3"/>
    <property type="match status" value="1"/>
</dbReference>
<dbReference type="EMBL" id="AP019860">
    <property type="protein sequence ID" value="BBM86076.1"/>
    <property type="molecule type" value="Genomic_DNA"/>
</dbReference>
<dbReference type="PANTHER" id="PTHR24567">
    <property type="entry name" value="CRP FAMILY TRANSCRIPTIONAL REGULATORY PROTEIN"/>
    <property type="match status" value="1"/>
</dbReference>
<dbReference type="OrthoDB" id="290916at2"/>
<dbReference type="Gene3D" id="2.60.120.10">
    <property type="entry name" value="Jelly Rolls"/>
    <property type="match status" value="1"/>
</dbReference>
<dbReference type="PRINTS" id="PR00103">
    <property type="entry name" value="CAMPKINASE"/>
</dbReference>
<organism evidence="2 3">
    <name type="scientific">Uabimicrobium amorphum</name>
    <dbReference type="NCBI Taxonomy" id="2596890"/>
    <lineage>
        <taxon>Bacteria</taxon>
        <taxon>Pseudomonadati</taxon>
        <taxon>Planctomycetota</taxon>
        <taxon>Candidatus Uabimicrobiia</taxon>
        <taxon>Candidatus Uabimicrobiales</taxon>
        <taxon>Candidatus Uabimicrobiaceae</taxon>
        <taxon>Candidatus Uabimicrobium</taxon>
    </lineage>
</organism>
<dbReference type="InterPro" id="IPR050397">
    <property type="entry name" value="Env_Response_Regulators"/>
</dbReference>
<dbReference type="InterPro" id="IPR018488">
    <property type="entry name" value="cNMP-bd_CS"/>
</dbReference>
<dbReference type="InterPro" id="IPR000595">
    <property type="entry name" value="cNMP-bd_dom"/>
</dbReference>
<dbReference type="GO" id="GO:0003700">
    <property type="term" value="F:DNA-binding transcription factor activity"/>
    <property type="evidence" value="ECO:0007669"/>
    <property type="project" value="TreeGrafter"/>
</dbReference>
<keyword evidence="3" id="KW-1185">Reference proteome</keyword>
<dbReference type="GO" id="GO:0005829">
    <property type="term" value="C:cytosol"/>
    <property type="evidence" value="ECO:0007669"/>
    <property type="project" value="TreeGrafter"/>
</dbReference>
<dbReference type="KEGG" id="uam:UABAM_04462"/>
<dbReference type="InterPro" id="IPR018490">
    <property type="entry name" value="cNMP-bd_dom_sf"/>
</dbReference>
<evidence type="ECO:0000313" key="2">
    <source>
        <dbReference type="EMBL" id="BBM86076.1"/>
    </source>
</evidence>
<gene>
    <name evidence="2" type="ORF">UABAM_04462</name>
</gene>